<organism evidence="1 2">
    <name type="scientific">Chaenocephalus aceratus</name>
    <name type="common">Blackfin icefish</name>
    <name type="synonym">Chaenichthys aceratus</name>
    <dbReference type="NCBI Taxonomy" id="36190"/>
    <lineage>
        <taxon>Eukaryota</taxon>
        <taxon>Metazoa</taxon>
        <taxon>Chordata</taxon>
        <taxon>Craniata</taxon>
        <taxon>Vertebrata</taxon>
        <taxon>Euteleostomi</taxon>
        <taxon>Actinopterygii</taxon>
        <taxon>Neopterygii</taxon>
        <taxon>Teleostei</taxon>
        <taxon>Neoteleostei</taxon>
        <taxon>Acanthomorphata</taxon>
        <taxon>Eupercaria</taxon>
        <taxon>Perciformes</taxon>
        <taxon>Notothenioidei</taxon>
        <taxon>Channichthyidae</taxon>
        <taxon>Chaenocephalus</taxon>
    </lineage>
</organism>
<feature type="non-terminal residue" evidence="1">
    <location>
        <position position="1"/>
    </location>
</feature>
<dbReference type="Proteomes" id="UP001057452">
    <property type="component" value="Chromosome 10"/>
</dbReference>
<reference evidence="1" key="1">
    <citation type="submission" date="2022-05" db="EMBL/GenBank/DDBJ databases">
        <title>Chromosome-level genome of Chaenocephalus aceratus.</title>
        <authorList>
            <person name="Park H."/>
        </authorList>
    </citation>
    <scope>NUCLEOTIDE SEQUENCE</scope>
    <source>
        <strain evidence="1">KU_202001</strain>
    </source>
</reference>
<evidence type="ECO:0000313" key="2">
    <source>
        <dbReference type="Proteomes" id="UP001057452"/>
    </source>
</evidence>
<sequence length="67" mass="7131">KAVCLRASALASPPTASLLFPVHRRHGHLTIQCCSLATAHSAEQSPEMIPPDLRWVTSPPSFPGCPS</sequence>
<keyword evidence="2" id="KW-1185">Reference proteome</keyword>
<comment type="caution">
    <text evidence="1">The sequence shown here is derived from an EMBL/GenBank/DDBJ whole genome shotgun (WGS) entry which is preliminary data.</text>
</comment>
<dbReference type="EMBL" id="CM043794">
    <property type="protein sequence ID" value="KAI4819034.1"/>
    <property type="molecule type" value="Genomic_DNA"/>
</dbReference>
<name>A0ACB9WYS7_CHAAC</name>
<accession>A0ACB9WYS7</accession>
<feature type="non-terminal residue" evidence="1">
    <location>
        <position position="67"/>
    </location>
</feature>
<proteinExistence type="predicted"/>
<evidence type="ECO:0000313" key="1">
    <source>
        <dbReference type="EMBL" id="KAI4819034.1"/>
    </source>
</evidence>
<protein>
    <submittedName>
        <fullName evidence="1">Uncharacterized protein</fullName>
    </submittedName>
</protein>
<gene>
    <name evidence="1" type="ORF">KUCAC02_004315</name>
</gene>